<reference evidence="3 4" key="1">
    <citation type="submission" date="2016-06" db="EMBL/GenBank/DDBJ databases">
        <title>Comparative genomics of the ectomycorrhizal sister species Rhizopogon vinicolor and Rhizopogon vesiculosus (Basidiomycota: Boletales) reveals a divergence of the mating type B locus.</title>
        <authorList>
            <consortium name="DOE Joint Genome Institute"/>
            <person name="Mujic A.B."/>
            <person name="Kuo A."/>
            <person name="Tritt A."/>
            <person name="Lipzen A."/>
            <person name="Chen C."/>
            <person name="Johnson J."/>
            <person name="Sharma A."/>
            <person name="Barry K."/>
            <person name="Grigoriev I.V."/>
            <person name="Spatafora J.W."/>
        </authorList>
    </citation>
    <scope>NUCLEOTIDE SEQUENCE [LARGE SCALE GENOMIC DNA]</scope>
    <source>
        <strain evidence="3 4">AM-OR11-026</strain>
    </source>
</reference>
<keyword evidence="2" id="KW-0812">Transmembrane</keyword>
<evidence type="ECO:0000256" key="2">
    <source>
        <dbReference type="SAM" id="Phobius"/>
    </source>
</evidence>
<dbReference type="Proteomes" id="UP000092154">
    <property type="component" value="Unassembled WGS sequence"/>
</dbReference>
<dbReference type="EMBL" id="KV450252">
    <property type="protein sequence ID" value="OAX30573.1"/>
    <property type="molecule type" value="Genomic_DNA"/>
</dbReference>
<keyword evidence="2" id="KW-1133">Transmembrane helix</keyword>
<dbReference type="InParanoid" id="A0A1B7MD89"/>
<sequence length="140" mass="16152">MQSLAAVIFNVMQSYLLLLIHFIPALVLRYPKFMPHLAAHAVRLIAVVLLTQSRPALIIPSTPSFLIMPHTYILDHASFEGLCWKYELVLKIEPFTHRHLTQFLPFFTRRELEGGVREERREKRSQTGKNAKIGGEKEES</sequence>
<protein>
    <submittedName>
        <fullName evidence="3">Uncharacterized protein</fullName>
    </submittedName>
</protein>
<feature type="compositionally biased region" description="Basic and acidic residues" evidence="1">
    <location>
        <begin position="115"/>
        <end position="125"/>
    </location>
</feature>
<gene>
    <name evidence="3" type="ORF">K503DRAFT_807056</name>
</gene>
<name>A0A1B7MD89_9AGAM</name>
<dbReference type="AlphaFoldDB" id="A0A1B7MD89"/>
<evidence type="ECO:0000256" key="1">
    <source>
        <dbReference type="SAM" id="MobiDB-lite"/>
    </source>
</evidence>
<feature type="transmembrane region" description="Helical" evidence="2">
    <location>
        <begin position="7"/>
        <end position="27"/>
    </location>
</feature>
<accession>A0A1B7MD89</accession>
<evidence type="ECO:0000313" key="3">
    <source>
        <dbReference type="EMBL" id="OAX30573.1"/>
    </source>
</evidence>
<feature type="region of interest" description="Disordered" evidence="1">
    <location>
        <begin position="115"/>
        <end position="140"/>
    </location>
</feature>
<proteinExistence type="predicted"/>
<organism evidence="3 4">
    <name type="scientific">Rhizopogon vinicolor AM-OR11-026</name>
    <dbReference type="NCBI Taxonomy" id="1314800"/>
    <lineage>
        <taxon>Eukaryota</taxon>
        <taxon>Fungi</taxon>
        <taxon>Dikarya</taxon>
        <taxon>Basidiomycota</taxon>
        <taxon>Agaricomycotina</taxon>
        <taxon>Agaricomycetes</taxon>
        <taxon>Agaricomycetidae</taxon>
        <taxon>Boletales</taxon>
        <taxon>Suillineae</taxon>
        <taxon>Rhizopogonaceae</taxon>
        <taxon>Rhizopogon</taxon>
    </lineage>
</organism>
<keyword evidence="4" id="KW-1185">Reference proteome</keyword>
<keyword evidence="2" id="KW-0472">Membrane</keyword>
<evidence type="ECO:0000313" key="4">
    <source>
        <dbReference type="Proteomes" id="UP000092154"/>
    </source>
</evidence>